<gene>
    <name evidence="1" type="ORF">SCHPADRAFT_750010</name>
</gene>
<dbReference type="AlphaFoldDB" id="A0A0H2R536"/>
<keyword evidence="2" id="KW-1185">Reference proteome</keyword>
<evidence type="ECO:0000313" key="2">
    <source>
        <dbReference type="Proteomes" id="UP000053477"/>
    </source>
</evidence>
<dbReference type="Proteomes" id="UP000053477">
    <property type="component" value="Unassembled WGS sequence"/>
</dbReference>
<organism evidence="1 2">
    <name type="scientific">Schizopora paradoxa</name>
    <dbReference type="NCBI Taxonomy" id="27342"/>
    <lineage>
        <taxon>Eukaryota</taxon>
        <taxon>Fungi</taxon>
        <taxon>Dikarya</taxon>
        <taxon>Basidiomycota</taxon>
        <taxon>Agaricomycotina</taxon>
        <taxon>Agaricomycetes</taxon>
        <taxon>Hymenochaetales</taxon>
        <taxon>Schizoporaceae</taxon>
        <taxon>Schizopora</taxon>
    </lineage>
</organism>
<sequence>MVSVGREVGGVRRTCVSSRNASSSSSSRTSTMIFLRHQAHLPIYESYTQLLVLHRSLNVILPLECVGLSSAYVIQPRRRQARVWEARLVHDGCKHSKSAGRMEEKCLRLRRLEESLCLIHRQPTVLLHPLKAPEMERMVSKLASNLPRTRCPPQP</sequence>
<name>A0A0H2R536_9AGAM</name>
<proteinExistence type="predicted"/>
<accession>A0A0H2R536</accession>
<dbReference type="InParanoid" id="A0A0H2R536"/>
<reference evidence="1 2" key="1">
    <citation type="submission" date="2015-04" db="EMBL/GenBank/DDBJ databases">
        <title>Complete genome sequence of Schizopora paradoxa KUC8140, a cosmopolitan wood degrader in East Asia.</title>
        <authorList>
            <consortium name="DOE Joint Genome Institute"/>
            <person name="Min B."/>
            <person name="Park H."/>
            <person name="Jang Y."/>
            <person name="Kim J.-J."/>
            <person name="Kim K.H."/>
            <person name="Pangilinan J."/>
            <person name="Lipzen A."/>
            <person name="Riley R."/>
            <person name="Grigoriev I.V."/>
            <person name="Spatafora J.W."/>
            <person name="Choi I.-G."/>
        </authorList>
    </citation>
    <scope>NUCLEOTIDE SEQUENCE [LARGE SCALE GENOMIC DNA]</scope>
    <source>
        <strain evidence="1 2">KUC8140</strain>
    </source>
</reference>
<evidence type="ECO:0000313" key="1">
    <source>
        <dbReference type="EMBL" id="KLO04598.1"/>
    </source>
</evidence>
<protein>
    <submittedName>
        <fullName evidence="1">Uncharacterized protein</fullName>
    </submittedName>
</protein>
<dbReference type="EMBL" id="KQ086488">
    <property type="protein sequence ID" value="KLO04598.1"/>
    <property type="molecule type" value="Genomic_DNA"/>
</dbReference>